<dbReference type="OrthoDB" id="65716at2759"/>
<dbReference type="PANTHER" id="PTHR31986">
    <property type="entry name" value="REGULATOR OF DRUG SENSITIVITY 2"/>
    <property type="match status" value="1"/>
</dbReference>
<dbReference type="Pfam" id="PF24990">
    <property type="entry name" value="PAS_13"/>
    <property type="match status" value="1"/>
</dbReference>
<keyword evidence="3" id="KW-0862">Zinc</keyword>
<dbReference type="InterPro" id="IPR035965">
    <property type="entry name" value="PAS-like_dom_sf"/>
</dbReference>
<reference evidence="9" key="1">
    <citation type="submission" date="2013-11" db="EMBL/GenBank/DDBJ databases">
        <title>Genome sequence of the fusiform rust pathogen reveals effectors for host alternation and coevolution with pine.</title>
        <authorList>
            <consortium name="DOE Joint Genome Institute"/>
            <person name="Smith K."/>
            <person name="Pendleton A."/>
            <person name="Kubisiak T."/>
            <person name="Anderson C."/>
            <person name="Salamov A."/>
            <person name="Aerts A."/>
            <person name="Riley R."/>
            <person name="Clum A."/>
            <person name="Lindquist E."/>
            <person name="Ence D."/>
            <person name="Campbell M."/>
            <person name="Kronenberg Z."/>
            <person name="Feau N."/>
            <person name="Dhillon B."/>
            <person name="Hamelin R."/>
            <person name="Burleigh J."/>
            <person name="Smith J."/>
            <person name="Yandell M."/>
            <person name="Nelson C."/>
            <person name="Grigoriev I."/>
            <person name="Davis J."/>
        </authorList>
    </citation>
    <scope>NUCLEOTIDE SEQUENCE</scope>
    <source>
        <strain evidence="9">G11</strain>
    </source>
</reference>
<dbReference type="PANTHER" id="PTHR31986:SF7">
    <property type="entry name" value="REGULATOR OF DRUG SENSITIVITY 2"/>
    <property type="match status" value="1"/>
</dbReference>
<name>A0A9P6NUI0_9BASI</name>
<evidence type="ECO:0000256" key="7">
    <source>
        <dbReference type="ARBA" id="ARBA00023242"/>
    </source>
</evidence>
<comment type="caution">
    <text evidence="9">The sequence shown here is derived from an EMBL/GenBank/DDBJ whole genome shotgun (WGS) entry which is preliminary data.</text>
</comment>
<dbReference type="PROSITE" id="PS00463">
    <property type="entry name" value="ZN2_CY6_FUNGAL_1"/>
    <property type="match status" value="1"/>
</dbReference>
<keyword evidence="10" id="KW-1185">Reference proteome</keyword>
<dbReference type="SMART" id="SM00066">
    <property type="entry name" value="GAL4"/>
    <property type="match status" value="1"/>
</dbReference>
<evidence type="ECO:0000259" key="8">
    <source>
        <dbReference type="PROSITE" id="PS50048"/>
    </source>
</evidence>
<keyword evidence="6" id="KW-0804">Transcription</keyword>
<dbReference type="FunFam" id="4.10.240.10:FF:000002">
    <property type="entry name" value="Zn cluster transcription factor Rds2"/>
    <property type="match status" value="1"/>
</dbReference>
<dbReference type="GO" id="GO:0008270">
    <property type="term" value="F:zinc ion binding"/>
    <property type="evidence" value="ECO:0007669"/>
    <property type="project" value="InterPro"/>
</dbReference>
<evidence type="ECO:0000313" key="9">
    <source>
        <dbReference type="EMBL" id="KAG0152503.1"/>
    </source>
</evidence>
<evidence type="ECO:0000256" key="1">
    <source>
        <dbReference type="ARBA" id="ARBA00004123"/>
    </source>
</evidence>
<keyword evidence="4" id="KW-0805">Transcription regulation</keyword>
<dbReference type="CDD" id="cd00067">
    <property type="entry name" value="GAL4"/>
    <property type="match status" value="1"/>
</dbReference>
<dbReference type="InterPro" id="IPR036864">
    <property type="entry name" value="Zn2-C6_fun-type_DNA-bd_sf"/>
</dbReference>
<accession>A0A9P6NUI0</accession>
<evidence type="ECO:0000313" key="10">
    <source>
        <dbReference type="Proteomes" id="UP000886653"/>
    </source>
</evidence>
<organism evidence="9 10">
    <name type="scientific">Cronartium quercuum f. sp. fusiforme G11</name>
    <dbReference type="NCBI Taxonomy" id="708437"/>
    <lineage>
        <taxon>Eukaryota</taxon>
        <taxon>Fungi</taxon>
        <taxon>Dikarya</taxon>
        <taxon>Basidiomycota</taxon>
        <taxon>Pucciniomycotina</taxon>
        <taxon>Pucciniomycetes</taxon>
        <taxon>Pucciniales</taxon>
        <taxon>Coleosporiaceae</taxon>
        <taxon>Cronartium</taxon>
    </lineage>
</organism>
<dbReference type="InterPro" id="IPR001138">
    <property type="entry name" value="Zn2Cys6_DnaBD"/>
</dbReference>
<dbReference type="Proteomes" id="UP000886653">
    <property type="component" value="Unassembled WGS sequence"/>
</dbReference>
<dbReference type="GO" id="GO:0000977">
    <property type="term" value="F:RNA polymerase II transcription regulatory region sequence-specific DNA binding"/>
    <property type="evidence" value="ECO:0007669"/>
    <property type="project" value="TreeGrafter"/>
</dbReference>
<dbReference type="InterPro" id="IPR056751">
    <property type="entry name" value="PAS_13"/>
</dbReference>
<evidence type="ECO:0000256" key="6">
    <source>
        <dbReference type="ARBA" id="ARBA00023163"/>
    </source>
</evidence>
<evidence type="ECO:0000256" key="3">
    <source>
        <dbReference type="ARBA" id="ARBA00022833"/>
    </source>
</evidence>
<feature type="domain" description="Zn(2)-C6 fungal-type" evidence="8">
    <location>
        <begin position="34"/>
        <end position="63"/>
    </location>
</feature>
<keyword evidence="5" id="KW-0238">DNA-binding</keyword>
<evidence type="ECO:0000256" key="5">
    <source>
        <dbReference type="ARBA" id="ARBA00023125"/>
    </source>
</evidence>
<evidence type="ECO:0000256" key="2">
    <source>
        <dbReference type="ARBA" id="ARBA00022723"/>
    </source>
</evidence>
<dbReference type="SMART" id="SM00091">
    <property type="entry name" value="PAS"/>
    <property type="match status" value="1"/>
</dbReference>
<proteinExistence type="predicted"/>
<gene>
    <name evidence="9" type="ORF">CROQUDRAFT_70717</name>
</gene>
<dbReference type="PROSITE" id="PS50048">
    <property type="entry name" value="ZN2_CY6_FUNGAL_2"/>
    <property type="match status" value="1"/>
</dbReference>
<comment type="subcellular location">
    <subcellularLocation>
        <location evidence="1">Nucleus</location>
    </subcellularLocation>
</comment>
<dbReference type="InterPro" id="IPR053045">
    <property type="entry name" value="Zinc_cluster_trans_reg"/>
</dbReference>
<sequence length="435" mass="47820">MPLASTSNPTITSTLNCDTHSKPKTVKRRKVAKACLFCKRSHMTCDDSRPCQRCIKREISHLCCDEPPSSNGSAPPQQLSQSSIRNIITQPQTHAPVFTSINHTMLNHSHASAPITNRLDIDPSISTPIHLQNSIRPFQSPSSKALGPAGRSSVNPINSTALTSVEPTASSLDGFLNLCAPITSDQKPPSELDLNDILMSYPGLFTEPFGSTSNSGSAGNPSDGLLQHMSNFNDRSGGTRTNEVTLFDYQRAEQRLLDWINLMALPDSKQKLLRILAEVQPAILAVTSTLSPSDKIESDLCYHRLLQEYTPIFSTLPIPACVWRRTGEIVKTNSQFCELIGMTRDGLEGAQKSIYELWNDDSNLNYWEKYGRIALDEGQKAVLTSCVLIKKSTQSTITKADPDPIPQSLSCTFSFTIRRDAWAVPSLIVGNFLPC</sequence>
<dbReference type="InterPro" id="IPR000014">
    <property type="entry name" value="PAS"/>
</dbReference>
<dbReference type="EMBL" id="MU167208">
    <property type="protein sequence ID" value="KAG0152503.1"/>
    <property type="molecule type" value="Genomic_DNA"/>
</dbReference>
<dbReference type="GO" id="GO:0000981">
    <property type="term" value="F:DNA-binding transcription factor activity, RNA polymerase II-specific"/>
    <property type="evidence" value="ECO:0007669"/>
    <property type="project" value="InterPro"/>
</dbReference>
<dbReference type="AlphaFoldDB" id="A0A9P6NUI0"/>
<dbReference type="SUPFAM" id="SSF57701">
    <property type="entry name" value="Zn2/Cys6 DNA-binding domain"/>
    <property type="match status" value="1"/>
</dbReference>
<keyword evidence="2" id="KW-0479">Metal-binding</keyword>
<protein>
    <recommendedName>
        <fullName evidence="8">Zn(2)-C6 fungal-type domain-containing protein</fullName>
    </recommendedName>
</protein>
<dbReference type="SUPFAM" id="SSF55785">
    <property type="entry name" value="PYP-like sensor domain (PAS domain)"/>
    <property type="match status" value="1"/>
</dbReference>
<keyword evidence="7" id="KW-0539">Nucleus</keyword>
<dbReference type="Gene3D" id="4.10.240.10">
    <property type="entry name" value="Zn(2)-C6 fungal-type DNA-binding domain"/>
    <property type="match status" value="1"/>
</dbReference>
<dbReference type="GO" id="GO:0005634">
    <property type="term" value="C:nucleus"/>
    <property type="evidence" value="ECO:0007669"/>
    <property type="project" value="UniProtKB-SubCell"/>
</dbReference>
<evidence type="ECO:0000256" key="4">
    <source>
        <dbReference type="ARBA" id="ARBA00023015"/>
    </source>
</evidence>